<dbReference type="GO" id="GO:0004180">
    <property type="term" value="F:carboxypeptidase activity"/>
    <property type="evidence" value="ECO:0007669"/>
    <property type="project" value="TreeGrafter"/>
</dbReference>
<evidence type="ECO:0000313" key="9">
    <source>
        <dbReference type="EMBL" id="MBM9469442.1"/>
    </source>
</evidence>
<evidence type="ECO:0000256" key="4">
    <source>
        <dbReference type="ARBA" id="ARBA00022801"/>
    </source>
</evidence>
<dbReference type="FunFam" id="3.40.390.10:FF:000009">
    <property type="entry name" value="Oligopeptidase A"/>
    <property type="match status" value="1"/>
</dbReference>
<evidence type="ECO:0000256" key="5">
    <source>
        <dbReference type="ARBA" id="ARBA00022833"/>
    </source>
</evidence>
<feature type="domain" description="Peptidase M3A/M3B catalytic" evidence="8">
    <location>
        <begin position="225"/>
        <end position="679"/>
    </location>
</feature>
<dbReference type="GO" id="GO:0005829">
    <property type="term" value="C:cytosol"/>
    <property type="evidence" value="ECO:0007669"/>
    <property type="project" value="TreeGrafter"/>
</dbReference>
<dbReference type="SUPFAM" id="SSF55486">
    <property type="entry name" value="Metalloproteases ('zincins'), catalytic domain"/>
    <property type="match status" value="1"/>
</dbReference>
<dbReference type="GO" id="GO:0006508">
    <property type="term" value="P:proteolysis"/>
    <property type="evidence" value="ECO:0007669"/>
    <property type="project" value="UniProtKB-KW"/>
</dbReference>
<sequence>MAALSWTPRWSPGSSHTTLVDATLGMLQHLAEVADIVGQAEPPTFANTVVALERSGRLLGRVSSVFSNLTSSLSTPELRELEATYSARLTAHWDTVRLDPALFARIDAVHEQLDADPDRTDEDRALIERVHLDFVLAGARLDGADRDRLRSLNQALSVLSTTFQQNLLRAMEAGAVLVTDEAELDGASPQTVAAAAAAARERGHAQGWLVSLVLPTGQPLLSVLRDRSLRERLFRASVDRAGPFATVGPAPDGTPIEVADNGPVLLEIVALRAERARLLGFVHHADAVLADRTAGSTEAVDDLLGRLVGPAVRNAEAEAELLREAAARDGVELAPWDWAFYADQVSSDRFQVDTAALRPYFELERVVRDGVFGAAAEVYGITMTLRPDLRGYHPDVRVWEVRDTDGTSIGLFLGDWFARDGKRGGAWMNTFVDQSTLLDELPIVVNVLNLPRPADGGRALLSPDEVRTLFHEFGHALHGLFSRVTYPRLSGTSVPRDVVEFPSQVNEMWIRWPEILRRYARHVDTGERLDQDVVDRLEAASTWGQGAATTEYLAATLLDQAWHRVEPGAVITDVDAFEAQALERAGIVVPLVPPRYRSRYFQHVFSGGYSAGYYSYIWAEVLDADTVQWFRANGGLRRANGDRFRAELLSVGGTVPMGEAFARVTGRDPDIGPLLRRRGLLPTG</sequence>
<comment type="cofactor">
    <cofactor evidence="7">
        <name>Zn(2+)</name>
        <dbReference type="ChEBI" id="CHEBI:29105"/>
    </cofactor>
    <text evidence="7">Binds 1 zinc ion.</text>
</comment>
<dbReference type="EMBL" id="JAERWK010000026">
    <property type="protein sequence ID" value="MBM9469442.1"/>
    <property type="molecule type" value="Genomic_DNA"/>
</dbReference>
<keyword evidence="2 7" id="KW-0645">Protease</keyword>
<keyword evidence="6 7" id="KW-0482">Metalloprotease</keyword>
<keyword evidence="4 7" id="KW-0378">Hydrolase</keyword>
<dbReference type="InterPro" id="IPR001567">
    <property type="entry name" value="Pept_M3A_M3B_dom"/>
</dbReference>
<dbReference type="InterPro" id="IPR024079">
    <property type="entry name" value="MetalloPept_cat_dom_sf"/>
</dbReference>
<evidence type="ECO:0000256" key="2">
    <source>
        <dbReference type="ARBA" id="ARBA00022670"/>
    </source>
</evidence>
<keyword evidence="10" id="KW-1185">Reference proteome</keyword>
<dbReference type="Proteomes" id="UP000663792">
    <property type="component" value="Unassembled WGS sequence"/>
</dbReference>
<dbReference type="Gene3D" id="1.10.1370.10">
    <property type="entry name" value="Neurolysin, domain 3"/>
    <property type="match status" value="1"/>
</dbReference>
<name>A0A938YEX1_9ACTN</name>
<dbReference type="PANTHER" id="PTHR43660:SF1">
    <property type="entry name" value="DIPEPTIDYL CARBOXYPEPTIDASE"/>
    <property type="match status" value="1"/>
</dbReference>
<comment type="caution">
    <text evidence="9">The sequence shown here is derived from an EMBL/GenBank/DDBJ whole genome shotgun (WGS) entry which is preliminary data.</text>
</comment>
<evidence type="ECO:0000256" key="3">
    <source>
        <dbReference type="ARBA" id="ARBA00022723"/>
    </source>
</evidence>
<protein>
    <submittedName>
        <fullName evidence="9">M3 family metallopeptidase</fullName>
    </submittedName>
</protein>
<gene>
    <name evidence="9" type="ORF">JL106_19320</name>
</gene>
<dbReference type="Gene3D" id="3.40.390.10">
    <property type="entry name" value="Collagenase (Catalytic Domain)"/>
    <property type="match status" value="1"/>
</dbReference>
<keyword evidence="3 7" id="KW-0479">Metal-binding</keyword>
<evidence type="ECO:0000259" key="8">
    <source>
        <dbReference type="Pfam" id="PF01432"/>
    </source>
</evidence>
<comment type="similarity">
    <text evidence="1 7">Belongs to the peptidase M3 family.</text>
</comment>
<dbReference type="CDD" id="cd06456">
    <property type="entry name" value="M3A_DCP"/>
    <property type="match status" value="1"/>
</dbReference>
<evidence type="ECO:0000256" key="1">
    <source>
        <dbReference type="ARBA" id="ARBA00006040"/>
    </source>
</evidence>
<dbReference type="Pfam" id="PF01432">
    <property type="entry name" value="Peptidase_M3"/>
    <property type="match status" value="1"/>
</dbReference>
<reference evidence="9" key="1">
    <citation type="submission" date="2021-01" db="EMBL/GenBank/DDBJ databases">
        <title>YIM 132084 draft genome.</title>
        <authorList>
            <person name="An D."/>
        </authorList>
    </citation>
    <scope>NUCLEOTIDE SEQUENCE</scope>
    <source>
        <strain evidence="9">YIM 132084</strain>
    </source>
</reference>
<dbReference type="AlphaFoldDB" id="A0A938YEX1"/>
<keyword evidence="5 7" id="KW-0862">Zinc</keyword>
<dbReference type="InterPro" id="IPR024077">
    <property type="entry name" value="Neurolysin/TOP_dom2"/>
</dbReference>
<dbReference type="GO" id="GO:0004222">
    <property type="term" value="F:metalloendopeptidase activity"/>
    <property type="evidence" value="ECO:0007669"/>
    <property type="project" value="InterPro"/>
</dbReference>
<dbReference type="PANTHER" id="PTHR43660">
    <property type="entry name" value="DIPEPTIDYL CARBOXYPEPTIDASE"/>
    <property type="match status" value="1"/>
</dbReference>
<dbReference type="GO" id="GO:0046872">
    <property type="term" value="F:metal ion binding"/>
    <property type="evidence" value="ECO:0007669"/>
    <property type="project" value="UniProtKB-UniRule"/>
</dbReference>
<dbReference type="RefSeq" id="WP_205262402.1">
    <property type="nucleotide sequence ID" value="NZ_JAERWK010000026.1"/>
</dbReference>
<dbReference type="InterPro" id="IPR034005">
    <property type="entry name" value="M3A_DCP"/>
</dbReference>
<proteinExistence type="inferred from homology"/>
<evidence type="ECO:0000256" key="7">
    <source>
        <dbReference type="RuleBase" id="RU003435"/>
    </source>
</evidence>
<accession>A0A938YEX1</accession>
<evidence type="ECO:0000313" key="10">
    <source>
        <dbReference type="Proteomes" id="UP000663792"/>
    </source>
</evidence>
<evidence type="ECO:0000256" key="6">
    <source>
        <dbReference type="ARBA" id="ARBA00023049"/>
    </source>
</evidence>
<organism evidence="9 10">
    <name type="scientific">Nakamurella leprariae</name>
    <dbReference type="NCBI Taxonomy" id="2803911"/>
    <lineage>
        <taxon>Bacteria</taxon>
        <taxon>Bacillati</taxon>
        <taxon>Actinomycetota</taxon>
        <taxon>Actinomycetes</taxon>
        <taxon>Nakamurellales</taxon>
        <taxon>Nakamurellaceae</taxon>
        <taxon>Nakamurella</taxon>
    </lineage>
</organism>
<dbReference type="InterPro" id="IPR045090">
    <property type="entry name" value="Pept_M3A_M3B"/>
</dbReference>